<evidence type="ECO:0000256" key="3">
    <source>
        <dbReference type="ARBA" id="ARBA00022679"/>
    </source>
</evidence>
<dbReference type="Proteomes" id="UP000737018">
    <property type="component" value="Unassembled WGS sequence"/>
</dbReference>
<comment type="subcellular location">
    <subcellularLocation>
        <location evidence="1">Membrane</location>
        <topology evidence="1">Single-pass type I membrane protein</topology>
    </subcellularLocation>
</comment>
<comment type="caution">
    <text evidence="16">The sequence shown here is derived from an EMBL/GenBank/DDBJ whole genome shotgun (WGS) entry which is preliminary data.</text>
</comment>
<evidence type="ECO:0000256" key="5">
    <source>
        <dbReference type="ARBA" id="ARBA00022729"/>
    </source>
</evidence>
<evidence type="ECO:0000313" key="17">
    <source>
        <dbReference type="Proteomes" id="UP000737018"/>
    </source>
</evidence>
<keyword evidence="7" id="KW-0418">Kinase</keyword>
<dbReference type="SUPFAM" id="SSF56112">
    <property type="entry name" value="Protein kinase-like (PK-like)"/>
    <property type="match status" value="1"/>
</dbReference>
<dbReference type="GO" id="GO:0016020">
    <property type="term" value="C:membrane"/>
    <property type="evidence" value="ECO:0007669"/>
    <property type="project" value="UniProtKB-SubCell"/>
</dbReference>
<dbReference type="GO" id="GO:0004714">
    <property type="term" value="F:transmembrane receptor protein tyrosine kinase activity"/>
    <property type="evidence" value="ECO:0007669"/>
    <property type="project" value="InterPro"/>
</dbReference>
<feature type="domain" description="Malectin-like" evidence="15">
    <location>
        <begin position="33"/>
        <end position="389"/>
    </location>
</feature>
<feature type="compositionally biased region" description="Polar residues" evidence="12">
    <location>
        <begin position="669"/>
        <end position="683"/>
    </location>
</feature>
<dbReference type="InterPro" id="IPR024788">
    <property type="entry name" value="Malectin-like_Carb-bd_dom"/>
</dbReference>
<evidence type="ECO:0000256" key="4">
    <source>
        <dbReference type="ARBA" id="ARBA00022692"/>
    </source>
</evidence>
<dbReference type="FunFam" id="2.60.120.430:FF:000007">
    <property type="entry name" value="FERONIA receptor-like kinase"/>
    <property type="match status" value="1"/>
</dbReference>
<evidence type="ECO:0000256" key="13">
    <source>
        <dbReference type="SAM" id="Phobius"/>
    </source>
</evidence>
<reference evidence="16" key="1">
    <citation type="submission" date="2020-03" db="EMBL/GenBank/DDBJ databases">
        <title>Castanea mollissima Vanexum genome sequencing.</title>
        <authorList>
            <person name="Staton M."/>
        </authorList>
    </citation>
    <scope>NUCLEOTIDE SEQUENCE</scope>
    <source>
        <tissue evidence="16">Leaf</tissue>
    </source>
</reference>
<dbReference type="AlphaFoldDB" id="A0A8J4V488"/>
<dbReference type="Pfam" id="PF12819">
    <property type="entry name" value="Malectin_like"/>
    <property type="match status" value="1"/>
</dbReference>
<protein>
    <recommendedName>
        <fullName evidence="15">Malectin-like domain-containing protein</fullName>
    </recommendedName>
</protein>
<evidence type="ECO:0000256" key="14">
    <source>
        <dbReference type="SAM" id="SignalP"/>
    </source>
</evidence>
<name>A0A8J4V488_9ROSI</name>
<feature type="compositionally biased region" description="Polar residues" evidence="12">
    <location>
        <begin position="629"/>
        <end position="640"/>
    </location>
</feature>
<evidence type="ECO:0000256" key="9">
    <source>
        <dbReference type="ARBA" id="ARBA00022989"/>
    </source>
</evidence>
<evidence type="ECO:0000256" key="12">
    <source>
        <dbReference type="SAM" id="MobiDB-lite"/>
    </source>
</evidence>
<dbReference type="OrthoDB" id="1903759at2759"/>
<keyword evidence="9 13" id="KW-1133">Transmembrane helix</keyword>
<dbReference type="FunFam" id="2.60.120.430:FF:000003">
    <property type="entry name" value="FERONIA receptor-like kinase"/>
    <property type="match status" value="1"/>
</dbReference>
<dbReference type="Gene3D" id="1.10.510.10">
    <property type="entry name" value="Transferase(Phosphotransferase) domain 1"/>
    <property type="match status" value="1"/>
</dbReference>
<evidence type="ECO:0000256" key="1">
    <source>
        <dbReference type="ARBA" id="ARBA00004479"/>
    </source>
</evidence>
<evidence type="ECO:0000259" key="15">
    <source>
        <dbReference type="Pfam" id="PF12819"/>
    </source>
</evidence>
<dbReference type="PANTHER" id="PTHR34590">
    <property type="entry name" value="OS03G0124300 PROTEIN-RELATED"/>
    <property type="match status" value="1"/>
</dbReference>
<evidence type="ECO:0000256" key="8">
    <source>
        <dbReference type="ARBA" id="ARBA00022840"/>
    </source>
</evidence>
<evidence type="ECO:0000256" key="6">
    <source>
        <dbReference type="ARBA" id="ARBA00022741"/>
    </source>
</evidence>
<keyword evidence="11" id="KW-0325">Glycoprotein</keyword>
<keyword evidence="4 13" id="KW-0812">Transmembrane</keyword>
<proteinExistence type="predicted"/>
<keyword evidence="6" id="KW-0547">Nucleotide-binding</keyword>
<sequence length="683" mass="75704">MHTNKQILFFLVCISFLLNALHAWGAQSDSLVLSCGLEDGGTDMYGRKWAPDSKYLNGSNSITIRAGFQDPSLLSEIPYMTARIFTSEATYKFQVKTDKRYWLRLHFYPSAYGNFNPADSYFSVTVNGLTLLKNFSASITCEALSQAYIVREYSLAPLDSKTLTVIFKPSSSFAFVNGIEVIEMPDLFDSAKMVGTSDQIDVKGVHSQTMYRLNVAGQFIPPTNDSGLTRTWYDDLPYLNGAQLGTTNAISQNVKIQYKSMPAYVAPVEVYSSSRSMGVNKAINEGFNLTWVFQVDPNSTYLLRFHFCDFYYSKPNQLVFSIFVNNQTAEATADVIGWSGGKAVPTYQDYMTYFTDASGDQKLWVALHPTDETRPEYFDVIINGLEIFKLSDTTGNLAGPNPKPSPMLLQYEAVEKSSFKKSDTSKAKVIGGAVGGAAAFGILAALVFVVYQRKRQIYGTESQTSSWLPIYGNSHTSGSKSTISGKSNASSNISALAQGLCRHFSLAEIKKVTKNFDERQQLTEKSDVYSFGVVLFEVLCARPALNPSLPKEQVSLADWALNCKRKGVLDDIIDPNIKGKIHPECLKKFADTAEKCLAEVGYERPSMGDVLWNLEFALQLQDNNEDSNHSSQCGESSTSDESPKNDTMAMHRKNLSIESEHETSDESIETSAIFSQIVNPKGR</sequence>
<accession>A0A8J4V488</accession>
<evidence type="ECO:0000256" key="11">
    <source>
        <dbReference type="ARBA" id="ARBA00023180"/>
    </source>
</evidence>
<dbReference type="GO" id="GO:0005524">
    <property type="term" value="F:ATP binding"/>
    <property type="evidence" value="ECO:0007669"/>
    <property type="project" value="UniProtKB-KW"/>
</dbReference>
<organism evidence="16 17">
    <name type="scientific">Castanea mollissima</name>
    <name type="common">Chinese chestnut</name>
    <dbReference type="NCBI Taxonomy" id="60419"/>
    <lineage>
        <taxon>Eukaryota</taxon>
        <taxon>Viridiplantae</taxon>
        <taxon>Streptophyta</taxon>
        <taxon>Embryophyta</taxon>
        <taxon>Tracheophyta</taxon>
        <taxon>Spermatophyta</taxon>
        <taxon>Magnoliopsida</taxon>
        <taxon>eudicotyledons</taxon>
        <taxon>Gunneridae</taxon>
        <taxon>Pentapetalae</taxon>
        <taxon>rosids</taxon>
        <taxon>fabids</taxon>
        <taxon>Fagales</taxon>
        <taxon>Fagaceae</taxon>
        <taxon>Castanea</taxon>
    </lineage>
</organism>
<keyword evidence="8" id="KW-0067">ATP-binding</keyword>
<dbReference type="GO" id="GO:0004674">
    <property type="term" value="F:protein serine/threonine kinase activity"/>
    <property type="evidence" value="ECO:0007669"/>
    <property type="project" value="UniProtKB-KW"/>
</dbReference>
<dbReference type="InterPro" id="IPR045272">
    <property type="entry name" value="ANXUR1/2-like"/>
</dbReference>
<feature type="chain" id="PRO_5035309089" description="Malectin-like domain-containing protein" evidence="14">
    <location>
        <begin position="24"/>
        <end position="683"/>
    </location>
</feature>
<keyword evidence="10 13" id="KW-0472">Membrane</keyword>
<gene>
    <name evidence="16" type="ORF">CMV_029293</name>
</gene>
<feature type="signal peptide" evidence="14">
    <location>
        <begin position="1"/>
        <end position="23"/>
    </location>
</feature>
<feature type="transmembrane region" description="Helical" evidence="13">
    <location>
        <begin position="429"/>
        <end position="451"/>
    </location>
</feature>
<keyword evidence="2" id="KW-0723">Serine/threonine-protein kinase</keyword>
<dbReference type="PANTHER" id="PTHR34590:SF5">
    <property type="entry name" value="OS04G0586500 PROTEIN"/>
    <property type="match status" value="1"/>
</dbReference>
<keyword evidence="5 14" id="KW-0732">Signal</keyword>
<dbReference type="Gene3D" id="2.60.120.430">
    <property type="entry name" value="Galactose-binding lectin"/>
    <property type="match status" value="2"/>
</dbReference>
<keyword evidence="17" id="KW-1185">Reference proteome</keyword>
<evidence type="ECO:0000256" key="10">
    <source>
        <dbReference type="ARBA" id="ARBA00023136"/>
    </source>
</evidence>
<evidence type="ECO:0000256" key="2">
    <source>
        <dbReference type="ARBA" id="ARBA00022527"/>
    </source>
</evidence>
<evidence type="ECO:0000313" key="16">
    <source>
        <dbReference type="EMBL" id="KAF3944217.1"/>
    </source>
</evidence>
<dbReference type="InterPro" id="IPR011009">
    <property type="entry name" value="Kinase-like_dom_sf"/>
</dbReference>
<keyword evidence="3" id="KW-0808">Transferase</keyword>
<dbReference type="EMBL" id="JRKL02012663">
    <property type="protein sequence ID" value="KAF3944217.1"/>
    <property type="molecule type" value="Genomic_DNA"/>
</dbReference>
<evidence type="ECO:0000256" key="7">
    <source>
        <dbReference type="ARBA" id="ARBA00022777"/>
    </source>
</evidence>
<feature type="region of interest" description="Disordered" evidence="12">
    <location>
        <begin position="624"/>
        <end position="683"/>
    </location>
</feature>